<gene>
    <name evidence="2" type="ORF">FHX33_003415</name>
</gene>
<evidence type="ECO:0000313" key="3">
    <source>
        <dbReference type="Proteomes" id="UP000538196"/>
    </source>
</evidence>
<dbReference type="Gene3D" id="3.40.50.1820">
    <property type="entry name" value="alpha/beta hydrolase"/>
    <property type="match status" value="1"/>
</dbReference>
<dbReference type="InterPro" id="IPR000639">
    <property type="entry name" value="Epox_hydrolase-like"/>
</dbReference>
<dbReference type="Pfam" id="PF12697">
    <property type="entry name" value="Abhydrolase_6"/>
    <property type="match status" value="1"/>
</dbReference>
<evidence type="ECO:0000259" key="1">
    <source>
        <dbReference type="Pfam" id="PF12697"/>
    </source>
</evidence>
<reference evidence="2 3" key="1">
    <citation type="submission" date="2020-08" db="EMBL/GenBank/DDBJ databases">
        <title>Sequencing the genomes of 1000 actinobacteria strains.</title>
        <authorList>
            <person name="Klenk H.-P."/>
        </authorList>
    </citation>
    <scope>NUCLEOTIDE SEQUENCE [LARGE SCALE GENOMIC DNA]</scope>
    <source>
        <strain evidence="2 3">DSM 20146</strain>
    </source>
</reference>
<accession>A0A7W4UYI9</accession>
<comment type="caution">
    <text evidence="2">The sequence shown here is derived from an EMBL/GenBank/DDBJ whole genome shotgun (WGS) entry which is preliminary data.</text>
</comment>
<feature type="domain" description="AB hydrolase-1" evidence="1">
    <location>
        <begin position="36"/>
        <end position="343"/>
    </location>
</feature>
<evidence type="ECO:0000313" key="2">
    <source>
        <dbReference type="EMBL" id="MBB2968639.1"/>
    </source>
</evidence>
<name>A0A7W4UYI9_LEIAQ</name>
<dbReference type="AlphaFoldDB" id="A0A7W4UYI9"/>
<dbReference type="InterPro" id="IPR000073">
    <property type="entry name" value="AB_hydrolase_1"/>
</dbReference>
<dbReference type="SUPFAM" id="SSF53474">
    <property type="entry name" value="alpha/beta-Hydrolases"/>
    <property type="match status" value="1"/>
</dbReference>
<dbReference type="GO" id="GO:0003824">
    <property type="term" value="F:catalytic activity"/>
    <property type="evidence" value="ECO:0007669"/>
    <property type="project" value="InterPro"/>
</dbReference>
<dbReference type="PANTHER" id="PTHR43798:SF33">
    <property type="entry name" value="HYDROLASE, PUTATIVE (AFU_ORTHOLOGUE AFUA_2G14860)-RELATED"/>
    <property type="match status" value="1"/>
</dbReference>
<dbReference type="RefSeq" id="WP_021765225.1">
    <property type="nucleotide sequence ID" value="NZ_JACHVP010000004.1"/>
</dbReference>
<dbReference type="GO" id="GO:0016020">
    <property type="term" value="C:membrane"/>
    <property type="evidence" value="ECO:0007669"/>
    <property type="project" value="TreeGrafter"/>
</dbReference>
<proteinExistence type="predicted"/>
<protein>
    <submittedName>
        <fullName evidence="2">Pimeloyl-ACP methyl ester carboxylesterase</fullName>
    </submittedName>
</protein>
<sequence>MTGTLLAGIAARRVPTDRLSANVLERPSSGAAEATVLFVHGNVSSSLFWQPLMLALPHGVRALAVDLRGFGDSETLPVDATRGVRDFSDDVAAVADALALGPVHLVGWSMGGGVAMQLLLDRPDLVRSLTLVSTVSPYGFGGTGADGSLLNADASGTGGGGANPDFVARLAAGDTGEEAPTSPRAVYRSSYVAPGFESEHEDLWVESMLSTATGEDNYPGDATGSENWPGFAPGTRGVLNTMAPTYFDTSGIVDLPEKPPVLWIHGALDAIVGDASFFDLNQLGVAGIIPGWPGEAVAPPQPMLAQIRSVLDRYAANGGSAREVVFDECGHSPHIEKPDEFLAELLAHLG</sequence>
<dbReference type="Proteomes" id="UP000538196">
    <property type="component" value="Unassembled WGS sequence"/>
</dbReference>
<dbReference type="PRINTS" id="PR00111">
    <property type="entry name" value="ABHYDROLASE"/>
</dbReference>
<dbReference type="PANTHER" id="PTHR43798">
    <property type="entry name" value="MONOACYLGLYCEROL LIPASE"/>
    <property type="match status" value="1"/>
</dbReference>
<keyword evidence="3" id="KW-1185">Reference proteome</keyword>
<dbReference type="InterPro" id="IPR050266">
    <property type="entry name" value="AB_hydrolase_sf"/>
</dbReference>
<organism evidence="2 3">
    <name type="scientific">Leifsonia aquatica</name>
    <name type="common">Corynebacterium aquaticum</name>
    <dbReference type="NCBI Taxonomy" id="144185"/>
    <lineage>
        <taxon>Bacteria</taxon>
        <taxon>Bacillati</taxon>
        <taxon>Actinomycetota</taxon>
        <taxon>Actinomycetes</taxon>
        <taxon>Micrococcales</taxon>
        <taxon>Microbacteriaceae</taxon>
        <taxon>Leifsonia</taxon>
    </lineage>
</organism>
<dbReference type="InterPro" id="IPR029058">
    <property type="entry name" value="AB_hydrolase_fold"/>
</dbReference>
<dbReference type="PRINTS" id="PR00412">
    <property type="entry name" value="EPOXHYDRLASE"/>
</dbReference>
<dbReference type="EMBL" id="JACHVP010000004">
    <property type="protein sequence ID" value="MBB2968639.1"/>
    <property type="molecule type" value="Genomic_DNA"/>
</dbReference>